<dbReference type="EMBL" id="FOPW01000002">
    <property type="protein sequence ID" value="SFH23712.1"/>
    <property type="molecule type" value="Genomic_DNA"/>
</dbReference>
<evidence type="ECO:0000313" key="3">
    <source>
        <dbReference type="Proteomes" id="UP000199681"/>
    </source>
</evidence>
<keyword evidence="3" id="KW-1185">Reference proteome</keyword>
<protein>
    <submittedName>
        <fullName evidence="2">Uncharacterized protein</fullName>
    </submittedName>
</protein>
<accession>A0ABY1E9T1</accession>
<organism evidence="2 3">
    <name type="scientific">Cryobacterium levicorallinum</name>
    <dbReference type="NCBI Taxonomy" id="995038"/>
    <lineage>
        <taxon>Bacteria</taxon>
        <taxon>Bacillati</taxon>
        <taxon>Actinomycetota</taxon>
        <taxon>Actinomycetes</taxon>
        <taxon>Micrococcales</taxon>
        <taxon>Microbacteriaceae</taxon>
        <taxon>Cryobacterium</taxon>
    </lineage>
</organism>
<reference evidence="2 3" key="1">
    <citation type="submission" date="2016-10" db="EMBL/GenBank/DDBJ databases">
        <authorList>
            <person name="Varghese N."/>
            <person name="Submissions S."/>
        </authorList>
    </citation>
    <scope>NUCLEOTIDE SEQUENCE [LARGE SCALE GENOMIC DNA]</scope>
    <source>
        <strain evidence="2 3">GMCC 1.11211</strain>
    </source>
</reference>
<evidence type="ECO:0000256" key="1">
    <source>
        <dbReference type="SAM" id="MobiDB-lite"/>
    </source>
</evidence>
<feature type="region of interest" description="Disordered" evidence="1">
    <location>
        <begin position="1"/>
        <end position="29"/>
    </location>
</feature>
<comment type="caution">
    <text evidence="2">The sequence shown here is derived from an EMBL/GenBank/DDBJ whole genome shotgun (WGS) entry which is preliminary data.</text>
</comment>
<name>A0ABY1E9T1_9MICO</name>
<proteinExistence type="predicted"/>
<dbReference type="Proteomes" id="UP000199681">
    <property type="component" value="Unassembled WGS sequence"/>
</dbReference>
<evidence type="ECO:0000313" key="2">
    <source>
        <dbReference type="EMBL" id="SFH23712.1"/>
    </source>
</evidence>
<gene>
    <name evidence="2" type="ORF">SAMN05216274_1025</name>
</gene>
<sequence length="65" mass="7497">MFEARIQTPQADQIGCRNPRPVRRRRSHESTVTYAYSHVHVERENSSGYRPGGFVIRCVKHISGD</sequence>